<protein>
    <submittedName>
        <fullName evidence="2">Uncharacterized protein</fullName>
    </submittedName>
</protein>
<accession>A0A9P0MAK6</accession>
<dbReference type="EMBL" id="CAKOFQ010007838">
    <property type="protein sequence ID" value="CAH2008891.1"/>
    <property type="molecule type" value="Genomic_DNA"/>
</dbReference>
<reference evidence="2" key="1">
    <citation type="submission" date="2022-03" db="EMBL/GenBank/DDBJ databases">
        <authorList>
            <person name="Sayadi A."/>
        </authorList>
    </citation>
    <scope>NUCLEOTIDE SEQUENCE</scope>
</reference>
<feature type="transmembrane region" description="Helical" evidence="1">
    <location>
        <begin position="7"/>
        <end position="28"/>
    </location>
</feature>
<feature type="transmembrane region" description="Helical" evidence="1">
    <location>
        <begin position="40"/>
        <end position="59"/>
    </location>
</feature>
<proteinExistence type="predicted"/>
<keyword evidence="1" id="KW-0812">Transmembrane</keyword>
<sequence length="67" mass="7976">MHIWLGVVFWIAAINQYIVIFNLATLLQNFQIFKDSGSELLISLYWFKLVLTKILMKLLNNDNRLIY</sequence>
<dbReference type="AlphaFoldDB" id="A0A9P0MAK6"/>
<comment type="caution">
    <text evidence="2">The sequence shown here is derived from an EMBL/GenBank/DDBJ whole genome shotgun (WGS) entry which is preliminary data.</text>
</comment>
<keyword evidence="1" id="KW-0472">Membrane</keyword>
<organism evidence="2 3">
    <name type="scientific">Acanthoscelides obtectus</name>
    <name type="common">Bean weevil</name>
    <name type="synonym">Bruchus obtectus</name>
    <dbReference type="NCBI Taxonomy" id="200917"/>
    <lineage>
        <taxon>Eukaryota</taxon>
        <taxon>Metazoa</taxon>
        <taxon>Ecdysozoa</taxon>
        <taxon>Arthropoda</taxon>
        <taxon>Hexapoda</taxon>
        <taxon>Insecta</taxon>
        <taxon>Pterygota</taxon>
        <taxon>Neoptera</taxon>
        <taxon>Endopterygota</taxon>
        <taxon>Coleoptera</taxon>
        <taxon>Polyphaga</taxon>
        <taxon>Cucujiformia</taxon>
        <taxon>Chrysomeloidea</taxon>
        <taxon>Chrysomelidae</taxon>
        <taxon>Bruchinae</taxon>
        <taxon>Bruchini</taxon>
        <taxon>Acanthoscelides</taxon>
    </lineage>
</organism>
<evidence type="ECO:0000313" key="3">
    <source>
        <dbReference type="Proteomes" id="UP001152888"/>
    </source>
</evidence>
<gene>
    <name evidence="2" type="ORF">ACAOBT_LOCUS30486</name>
</gene>
<keyword evidence="3" id="KW-1185">Reference proteome</keyword>
<dbReference type="Proteomes" id="UP001152888">
    <property type="component" value="Unassembled WGS sequence"/>
</dbReference>
<evidence type="ECO:0000313" key="2">
    <source>
        <dbReference type="EMBL" id="CAH2008891.1"/>
    </source>
</evidence>
<evidence type="ECO:0000256" key="1">
    <source>
        <dbReference type="SAM" id="Phobius"/>
    </source>
</evidence>
<keyword evidence="1" id="KW-1133">Transmembrane helix</keyword>
<name>A0A9P0MAK6_ACAOB</name>